<organism evidence="2 3">
    <name type="scientific">Elysia crispata</name>
    <name type="common">lettuce slug</name>
    <dbReference type="NCBI Taxonomy" id="231223"/>
    <lineage>
        <taxon>Eukaryota</taxon>
        <taxon>Metazoa</taxon>
        <taxon>Spiralia</taxon>
        <taxon>Lophotrochozoa</taxon>
        <taxon>Mollusca</taxon>
        <taxon>Gastropoda</taxon>
        <taxon>Heterobranchia</taxon>
        <taxon>Euthyneura</taxon>
        <taxon>Panpulmonata</taxon>
        <taxon>Sacoglossa</taxon>
        <taxon>Placobranchoidea</taxon>
        <taxon>Plakobranchidae</taxon>
        <taxon>Elysia</taxon>
    </lineage>
</organism>
<dbReference type="InterPro" id="IPR011993">
    <property type="entry name" value="PH-like_dom_sf"/>
</dbReference>
<gene>
    <name evidence="2" type="ORF">RRG08_037536</name>
</gene>
<name>A0AAE1DT14_9GAST</name>
<dbReference type="AlphaFoldDB" id="A0AAE1DT14"/>
<dbReference type="EMBL" id="JAWDGP010002704">
    <property type="protein sequence ID" value="KAK3780598.1"/>
    <property type="molecule type" value="Genomic_DNA"/>
</dbReference>
<evidence type="ECO:0000313" key="3">
    <source>
        <dbReference type="Proteomes" id="UP001283361"/>
    </source>
</evidence>
<reference evidence="2" key="1">
    <citation type="journal article" date="2023" name="G3 (Bethesda)">
        <title>A reference genome for the long-term kleptoplast-retaining sea slug Elysia crispata morphotype clarki.</title>
        <authorList>
            <person name="Eastman K.E."/>
            <person name="Pendleton A.L."/>
            <person name="Shaikh M.A."/>
            <person name="Suttiyut T."/>
            <person name="Ogas R."/>
            <person name="Tomko P."/>
            <person name="Gavelis G."/>
            <person name="Widhalm J.R."/>
            <person name="Wisecaver J.H."/>
        </authorList>
    </citation>
    <scope>NUCLEOTIDE SEQUENCE</scope>
    <source>
        <strain evidence="2">ECLA1</strain>
    </source>
</reference>
<feature type="domain" description="PH" evidence="1">
    <location>
        <begin position="5"/>
        <end position="53"/>
    </location>
</feature>
<dbReference type="Gene3D" id="2.30.29.30">
    <property type="entry name" value="Pleckstrin-homology domain (PH domain)/Phosphotyrosine-binding domain (PTB)"/>
    <property type="match status" value="1"/>
</dbReference>
<evidence type="ECO:0000313" key="2">
    <source>
        <dbReference type="EMBL" id="KAK3780598.1"/>
    </source>
</evidence>
<evidence type="ECO:0000259" key="1">
    <source>
        <dbReference type="Pfam" id="PF00169"/>
    </source>
</evidence>
<keyword evidence="3" id="KW-1185">Reference proteome</keyword>
<accession>A0AAE1DT14</accession>
<sequence>MSFNRWKRRYFKLKGRRLFYAKDRKSAIFNEIDISNVSVAECSTRNINHSFQMYVCQFFRNVIPETLQLVCFLLDLTLSSSGFQRVANSVPSDTATYVDAAGAPVLVDSFRVNDGGGGDSYVVKVDTMTGQFSVLLRTV</sequence>
<dbReference type="SUPFAM" id="SSF50729">
    <property type="entry name" value="PH domain-like"/>
    <property type="match status" value="1"/>
</dbReference>
<protein>
    <recommendedName>
        <fullName evidence="1">PH domain-containing protein</fullName>
    </recommendedName>
</protein>
<dbReference type="Proteomes" id="UP001283361">
    <property type="component" value="Unassembled WGS sequence"/>
</dbReference>
<proteinExistence type="predicted"/>
<dbReference type="InterPro" id="IPR001849">
    <property type="entry name" value="PH_domain"/>
</dbReference>
<dbReference type="Pfam" id="PF00169">
    <property type="entry name" value="PH"/>
    <property type="match status" value="1"/>
</dbReference>
<comment type="caution">
    <text evidence="2">The sequence shown here is derived from an EMBL/GenBank/DDBJ whole genome shotgun (WGS) entry which is preliminary data.</text>
</comment>